<dbReference type="Proteomes" id="UP000435138">
    <property type="component" value="Unassembled WGS sequence"/>
</dbReference>
<dbReference type="EMBL" id="WIXI01000041">
    <property type="protein sequence ID" value="MQY46575.1"/>
    <property type="molecule type" value="Genomic_DNA"/>
</dbReference>
<evidence type="ECO:0000313" key="2">
    <source>
        <dbReference type="EMBL" id="MQY46575.1"/>
    </source>
</evidence>
<dbReference type="AlphaFoldDB" id="A0A6A8A5N4"/>
<reference evidence="2 3" key="1">
    <citation type="submission" date="2019-11" db="EMBL/GenBank/DDBJ databases">
        <title>Genome analysis of Rhizobacterium cereale a novel genus and species isolated from maize roots in North Spain.</title>
        <authorList>
            <person name="Menendez E."/>
            <person name="Flores-Felix J.D."/>
            <person name="Ramirez-Bahena M.-H."/>
            <person name="Igual J.M."/>
            <person name="Garcia-Fraile P."/>
            <person name="Peix A."/>
            <person name="Velazquez E."/>
        </authorList>
    </citation>
    <scope>NUCLEOTIDE SEQUENCE [LARGE SCALE GENOMIC DNA]</scope>
    <source>
        <strain evidence="2 3">RZME27</strain>
    </source>
</reference>
<accession>A0A6A8A5N4</accession>
<keyword evidence="3" id="KW-1185">Reference proteome</keyword>
<evidence type="ECO:0000256" key="1">
    <source>
        <dbReference type="SAM" id="Phobius"/>
    </source>
</evidence>
<comment type="caution">
    <text evidence="2">The sequence shown here is derived from an EMBL/GenBank/DDBJ whole genome shotgun (WGS) entry which is preliminary data.</text>
</comment>
<evidence type="ECO:0000313" key="3">
    <source>
        <dbReference type="Proteomes" id="UP000435138"/>
    </source>
</evidence>
<gene>
    <name evidence="2" type="ORF">GAO09_11020</name>
</gene>
<keyword evidence="1" id="KW-0472">Membrane</keyword>
<keyword evidence="1" id="KW-0812">Transmembrane</keyword>
<name>A0A6A8A5N4_9HYPH</name>
<sequence>MLETLLKIAPIISAAASIGTLCIWAVYLQIFVGGHRRQIKPMLVINHGEGRALNAHCLVTNMSKEPVHIQSVVAKVLADGKTHTAYITDAEDIRRSGVATGWQRMTRQGPLQPGTMVDMGTFDCILEYAESTAIENGGELHRKLDEQAEAIEIIILGIYGSEDLLIGASRKFDLAKAANGAGLRASEALTRQITRRQERKKLLRELNEQL</sequence>
<proteinExistence type="predicted"/>
<organism evidence="2 3">
    <name type="scientific">Endobacterium cereale</name>
    <dbReference type="NCBI Taxonomy" id="2663029"/>
    <lineage>
        <taxon>Bacteria</taxon>
        <taxon>Pseudomonadati</taxon>
        <taxon>Pseudomonadota</taxon>
        <taxon>Alphaproteobacteria</taxon>
        <taxon>Hyphomicrobiales</taxon>
        <taxon>Rhizobiaceae</taxon>
        <taxon>Endobacterium</taxon>
    </lineage>
</organism>
<protein>
    <submittedName>
        <fullName evidence="2">Uncharacterized protein</fullName>
    </submittedName>
</protein>
<feature type="transmembrane region" description="Helical" evidence="1">
    <location>
        <begin position="12"/>
        <end position="32"/>
    </location>
</feature>
<keyword evidence="1" id="KW-1133">Transmembrane helix</keyword>